<accession>A0A7R8ZLK1</accession>
<dbReference type="SUPFAM" id="SSF109604">
    <property type="entry name" value="HD-domain/PDEase-like"/>
    <property type="match status" value="1"/>
</dbReference>
<dbReference type="PROSITE" id="PS51845">
    <property type="entry name" value="PDEASE_I_2"/>
    <property type="match status" value="1"/>
</dbReference>
<dbReference type="InterPro" id="IPR013706">
    <property type="entry name" value="PDE1_N"/>
</dbReference>
<dbReference type="OrthoDB" id="189220at2759"/>
<feature type="compositionally biased region" description="Basic and acidic residues" evidence="4">
    <location>
        <begin position="33"/>
        <end position="44"/>
    </location>
</feature>
<dbReference type="AlphaFoldDB" id="A0A7R8ZLK1"/>
<feature type="compositionally biased region" description="Acidic residues" evidence="4">
    <location>
        <begin position="58"/>
        <end position="68"/>
    </location>
</feature>
<evidence type="ECO:0000256" key="1">
    <source>
        <dbReference type="ARBA" id="ARBA00022535"/>
    </source>
</evidence>
<feature type="compositionally biased region" description="Pro residues" evidence="4">
    <location>
        <begin position="18"/>
        <end position="27"/>
    </location>
</feature>
<dbReference type="Gene3D" id="1.10.1300.10">
    <property type="entry name" value="3'5'-cyclic nucleotide phosphodiesterase, catalytic domain"/>
    <property type="match status" value="1"/>
</dbReference>
<dbReference type="PANTHER" id="PTHR11347">
    <property type="entry name" value="CYCLIC NUCLEOTIDE PHOSPHODIESTERASE"/>
    <property type="match status" value="1"/>
</dbReference>
<organism evidence="5">
    <name type="scientific">Cyprideis torosa</name>
    <dbReference type="NCBI Taxonomy" id="163714"/>
    <lineage>
        <taxon>Eukaryota</taxon>
        <taxon>Metazoa</taxon>
        <taxon>Ecdysozoa</taxon>
        <taxon>Arthropoda</taxon>
        <taxon>Crustacea</taxon>
        <taxon>Oligostraca</taxon>
        <taxon>Ostracoda</taxon>
        <taxon>Podocopa</taxon>
        <taxon>Podocopida</taxon>
        <taxon>Cytherocopina</taxon>
        <taxon>Cytheroidea</taxon>
        <taxon>Cytherideidae</taxon>
        <taxon>Cyprideis</taxon>
    </lineage>
</organism>
<gene>
    <name evidence="5" type="ORF">CTOB1V02_LOCUS6334</name>
</gene>
<dbReference type="Pfam" id="PF08499">
    <property type="entry name" value="PDEase_I_N"/>
    <property type="match status" value="1"/>
</dbReference>
<evidence type="ECO:0000256" key="4">
    <source>
        <dbReference type="SAM" id="MobiDB-lite"/>
    </source>
</evidence>
<dbReference type="InterPro" id="IPR002073">
    <property type="entry name" value="PDEase_catalytic_dom"/>
</dbReference>
<keyword evidence="2" id="KW-0479">Metal-binding</keyword>
<dbReference type="InterPro" id="IPR036971">
    <property type="entry name" value="PDEase_catalytic_dom_sf"/>
</dbReference>
<dbReference type="EMBL" id="OB661542">
    <property type="protein sequence ID" value="CAD7228451.1"/>
    <property type="molecule type" value="Genomic_DNA"/>
</dbReference>
<keyword evidence="3" id="KW-0378">Hydrolase</keyword>
<evidence type="ECO:0000256" key="2">
    <source>
        <dbReference type="ARBA" id="ARBA00022723"/>
    </source>
</evidence>
<keyword evidence="1" id="KW-0140">cGMP</keyword>
<evidence type="ECO:0000313" key="5">
    <source>
        <dbReference type="EMBL" id="CAD7228451.1"/>
    </source>
</evidence>
<evidence type="ECO:0000256" key="3">
    <source>
        <dbReference type="ARBA" id="ARBA00022801"/>
    </source>
</evidence>
<feature type="region of interest" description="Disordered" evidence="4">
    <location>
        <begin position="1"/>
        <end position="68"/>
    </location>
</feature>
<dbReference type="GO" id="GO:0046872">
    <property type="term" value="F:metal ion binding"/>
    <property type="evidence" value="ECO:0007669"/>
    <property type="project" value="UniProtKB-KW"/>
</dbReference>
<name>A0A7R8ZLK1_9CRUS</name>
<dbReference type="GO" id="GO:0004114">
    <property type="term" value="F:3',5'-cyclic-nucleotide phosphodiesterase activity"/>
    <property type="evidence" value="ECO:0007669"/>
    <property type="project" value="InterPro"/>
</dbReference>
<sequence length="253" mass="28378">MRIMNPGTPLPNHVGINHPPPPIPPRLLIPKDSPTKEAAANDKGCEEDDELKQRLQGPEEDELSEVEAEAVPPEVRAWLTSTFTRQAQISKRRPEDKPRFRSVANAIRAGIFVDRICRRPSSQSVLEIPPNIQQILKKVDDWDFDVFALAKASDNCPIKYLGYELFANKYGLLQKFKIPSTVLLSFLSQMEQGYQKHGNPYHNNIHAADVAQTMHYCILSLGLVVSAFFINTVESEHMFKCLDSSSSRPGCPG</sequence>
<proteinExistence type="predicted"/>
<dbReference type="GO" id="GO:0007165">
    <property type="term" value="P:signal transduction"/>
    <property type="evidence" value="ECO:0007669"/>
    <property type="project" value="InterPro"/>
</dbReference>
<reference evidence="5" key="1">
    <citation type="submission" date="2020-11" db="EMBL/GenBank/DDBJ databases">
        <authorList>
            <person name="Tran Van P."/>
        </authorList>
    </citation>
    <scope>NUCLEOTIDE SEQUENCE</scope>
</reference>
<protein>
    <submittedName>
        <fullName evidence="5">Uncharacterized protein</fullName>
    </submittedName>
</protein>